<dbReference type="Gene3D" id="2.40.10.120">
    <property type="match status" value="1"/>
</dbReference>
<dbReference type="InterPro" id="IPR036366">
    <property type="entry name" value="PGBDSf"/>
</dbReference>
<evidence type="ECO:0000259" key="3">
    <source>
        <dbReference type="Pfam" id="PF01471"/>
    </source>
</evidence>
<dbReference type="OrthoDB" id="6810892at2"/>
<protein>
    <submittedName>
        <fullName evidence="4">Peptidoglycan-binding protein</fullName>
    </submittedName>
</protein>
<sequence length="594" mass="64091">MRKPWLLIATLTFLVSWTLSAVAQSANDVVWVQIEAHPSLATAQERAQAFGTRLEDVNGFALGGGWYGIALGPYRRIDAEQVLRVYRSEGEIPRDSYIALSSDFRQQFYPAGADILNNGTLADLPETAAPTPATPETATTDTATAEPEPTPQPADETPAEARRAEQALDRDARRALQVALKSAGFYNSTVDGLFGRGTRNSMAAWQEANGFEVTGILTTLQRQELFRQYNAVLDGLGLQVVRDDAAGIEMKIPTEVVAFSRHDYPFSQYDATGDIPAQVLLISQAGDRNTLYGLYDIMQTLEIVPLEGDRERGRDSFTLVGQNAKMISYTEARLQNGEIKGFTLVWPTGDEERRTRMLDEMRSSFTRLSGVLDPSWSDSAQQAVDLVSGLKIRKPKLTRSGFFVNTNGTVVTATEAVAGCARITIDEETEASIAAQDDATGITVLTPTTALAPRAVARFSGTAPRLNSDVAVSGFSYGGVLEVATLTFGQLSDLRGLRGEEDLTRLALDSFEGDVGGPVFDETGGVLGVLLPRAGSDRQLPADVQFAADARVVQSLLSQSGIASQTGDAGRVMAPEDITAQARDMTVLVSCWED</sequence>
<dbReference type="InterPro" id="IPR009003">
    <property type="entry name" value="Peptidase_S1_PA"/>
</dbReference>
<dbReference type="RefSeq" id="WP_136462994.1">
    <property type="nucleotide sequence ID" value="NZ_SRKY01000002.1"/>
</dbReference>
<dbReference type="Pfam" id="PF01471">
    <property type="entry name" value="PG_binding_1"/>
    <property type="match status" value="1"/>
</dbReference>
<dbReference type="SUPFAM" id="SSF47090">
    <property type="entry name" value="PGBD-like"/>
    <property type="match status" value="1"/>
</dbReference>
<feature type="domain" description="Peptidoglycan binding-like" evidence="3">
    <location>
        <begin position="170"/>
        <end position="222"/>
    </location>
</feature>
<feature type="compositionally biased region" description="Basic and acidic residues" evidence="1">
    <location>
        <begin position="159"/>
        <end position="168"/>
    </location>
</feature>
<dbReference type="EMBL" id="SRKY01000002">
    <property type="protein sequence ID" value="THH37398.1"/>
    <property type="molecule type" value="Genomic_DNA"/>
</dbReference>
<accession>A0A4S4NGU8</accession>
<feature type="region of interest" description="Disordered" evidence="1">
    <location>
        <begin position="122"/>
        <end position="168"/>
    </location>
</feature>
<dbReference type="InterPro" id="IPR036365">
    <property type="entry name" value="PGBD-like_sf"/>
</dbReference>
<evidence type="ECO:0000256" key="2">
    <source>
        <dbReference type="SAM" id="SignalP"/>
    </source>
</evidence>
<feature type="signal peptide" evidence="2">
    <location>
        <begin position="1"/>
        <end position="23"/>
    </location>
</feature>
<evidence type="ECO:0000256" key="1">
    <source>
        <dbReference type="SAM" id="MobiDB-lite"/>
    </source>
</evidence>
<dbReference type="Pfam" id="PF13365">
    <property type="entry name" value="Trypsin_2"/>
    <property type="match status" value="1"/>
</dbReference>
<evidence type="ECO:0000313" key="5">
    <source>
        <dbReference type="Proteomes" id="UP000306602"/>
    </source>
</evidence>
<dbReference type="AlphaFoldDB" id="A0A4S4NGU8"/>
<keyword evidence="2" id="KW-0732">Signal</keyword>
<dbReference type="Gene3D" id="1.10.101.10">
    <property type="entry name" value="PGBD-like superfamily/PGBD"/>
    <property type="match status" value="1"/>
</dbReference>
<dbReference type="SUPFAM" id="SSF50494">
    <property type="entry name" value="Trypsin-like serine proteases"/>
    <property type="match status" value="1"/>
</dbReference>
<dbReference type="Proteomes" id="UP000306602">
    <property type="component" value="Unassembled WGS sequence"/>
</dbReference>
<feature type="compositionally biased region" description="Low complexity" evidence="1">
    <location>
        <begin position="125"/>
        <end position="147"/>
    </location>
</feature>
<evidence type="ECO:0000313" key="4">
    <source>
        <dbReference type="EMBL" id="THH37398.1"/>
    </source>
</evidence>
<keyword evidence="5" id="KW-1185">Reference proteome</keyword>
<proteinExistence type="predicted"/>
<dbReference type="InterPro" id="IPR002477">
    <property type="entry name" value="Peptidoglycan-bd-like"/>
</dbReference>
<gene>
    <name evidence="4" type="ORF">E4Z66_10850</name>
</gene>
<comment type="caution">
    <text evidence="4">The sequence shown here is derived from an EMBL/GenBank/DDBJ whole genome shotgun (WGS) entry which is preliminary data.</text>
</comment>
<reference evidence="4 5" key="1">
    <citation type="submission" date="2019-04" db="EMBL/GenBank/DDBJ databases">
        <title>Shimia ponticola sp. nov., isolated from seawater.</title>
        <authorList>
            <person name="Kim Y.-O."/>
            <person name="Yoon J.-H."/>
        </authorList>
    </citation>
    <scope>NUCLEOTIDE SEQUENCE [LARGE SCALE GENOMIC DNA]</scope>
    <source>
        <strain evidence="4 5">MYP11</strain>
    </source>
</reference>
<feature type="chain" id="PRO_5020584327" evidence="2">
    <location>
        <begin position="24"/>
        <end position="594"/>
    </location>
</feature>
<organism evidence="4 5">
    <name type="scientific">Aliishimia ponticola</name>
    <dbReference type="NCBI Taxonomy" id="2499833"/>
    <lineage>
        <taxon>Bacteria</taxon>
        <taxon>Pseudomonadati</taxon>
        <taxon>Pseudomonadota</taxon>
        <taxon>Alphaproteobacteria</taxon>
        <taxon>Rhodobacterales</taxon>
        <taxon>Paracoccaceae</taxon>
        <taxon>Aliishimia</taxon>
    </lineage>
</organism>
<name>A0A4S4NGU8_9RHOB</name>